<name>A0ABP4FP40_9ACTN</name>
<protein>
    <recommendedName>
        <fullName evidence="4">Secreted protein</fullName>
    </recommendedName>
</protein>
<sequence length="129" mass="13706">MRRVAPVVPRPDVVRAAAERRTLIVALVLAAFLAMTLASLLSSVASAQEAEPPPPVSAPRDPAGEGQQQDPAETEQTAPARTERSCVTRVRLVCRHRPYGPDRVPRAGRCAPSGAPVVPGPTRCVVLRC</sequence>
<comment type="caution">
    <text evidence="2">The sequence shown here is derived from an EMBL/GenBank/DDBJ whole genome shotgun (WGS) entry which is preliminary data.</text>
</comment>
<gene>
    <name evidence="2" type="ORF">GCM10009654_58710</name>
</gene>
<reference evidence="3" key="1">
    <citation type="journal article" date="2019" name="Int. J. Syst. Evol. Microbiol.">
        <title>The Global Catalogue of Microorganisms (GCM) 10K type strain sequencing project: providing services to taxonomists for standard genome sequencing and annotation.</title>
        <authorList>
            <consortium name="The Broad Institute Genomics Platform"/>
            <consortium name="The Broad Institute Genome Sequencing Center for Infectious Disease"/>
            <person name="Wu L."/>
            <person name="Ma J."/>
        </authorList>
    </citation>
    <scope>NUCLEOTIDE SEQUENCE [LARGE SCALE GENOMIC DNA]</scope>
    <source>
        <strain evidence="3">JCM 12696</strain>
    </source>
</reference>
<proteinExistence type="predicted"/>
<dbReference type="RefSeq" id="WP_344283140.1">
    <property type="nucleotide sequence ID" value="NZ_BAAAKV010000071.1"/>
</dbReference>
<evidence type="ECO:0000313" key="3">
    <source>
        <dbReference type="Proteomes" id="UP001501371"/>
    </source>
</evidence>
<accession>A0ABP4FP40</accession>
<organism evidence="2 3">
    <name type="scientific">Streptomyces hebeiensis</name>
    <dbReference type="NCBI Taxonomy" id="229486"/>
    <lineage>
        <taxon>Bacteria</taxon>
        <taxon>Bacillati</taxon>
        <taxon>Actinomycetota</taxon>
        <taxon>Actinomycetes</taxon>
        <taxon>Kitasatosporales</taxon>
        <taxon>Streptomycetaceae</taxon>
        <taxon>Streptomyces</taxon>
    </lineage>
</organism>
<evidence type="ECO:0000256" key="1">
    <source>
        <dbReference type="SAM" id="MobiDB-lite"/>
    </source>
</evidence>
<dbReference type="EMBL" id="BAAAKV010000071">
    <property type="protein sequence ID" value="GAA1193807.1"/>
    <property type="molecule type" value="Genomic_DNA"/>
</dbReference>
<keyword evidence="3" id="KW-1185">Reference proteome</keyword>
<feature type="region of interest" description="Disordered" evidence="1">
    <location>
        <begin position="45"/>
        <end position="84"/>
    </location>
</feature>
<evidence type="ECO:0008006" key="4">
    <source>
        <dbReference type="Google" id="ProtNLM"/>
    </source>
</evidence>
<evidence type="ECO:0000313" key="2">
    <source>
        <dbReference type="EMBL" id="GAA1193807.1"/>
    </source>
</evidence>
<dbReference type="Proteomes" id="UP001501371">
    <property type="component" value="Unassembled WGS sequence"/>
</dbReference>
<feature type="compositionally biased region" description="Polar residues" evidence="1">
    <location>
        <begin position="66"/>
        <end position="79"/>
    </location>
</feature>